<evidence type="ECO:0000259" key="3">
    <source>
        <dbReference type="Pfam" id="PF00171"/>
    </source>
</evidence>
<comment type="caution">
    <text evidence="4">The sequence shown here is derived from an EMBL/GenBank/DDBJ whole genome shotgun (WGS) entry which is preliminary data.</text>
</comment>
<dbReference type="RefSeq" id="WP_058853923.1">
    <property type="nucleotide sequence ID" value="NZ_BMMH01000004.1"/>
</dbReference>
<dbReference type="Pfam" id="PF00171">
    <property type="entry name" value="Aldedh"/>
    <property type="match status" value="1"/>
</dbReference>
<dbReference type="EMBL" id="BMMH01000004">
    <property type="protein sequence ID" value="GGL10777.1"/>
    <property type="molecule type" value="Genomic_DNA"/>
</dbReference>
<evidence type="ECO:0000256" key="1">
    <source>
        <dbReference type="ARBA" id="ARBA00023002"/>
    </source>
</evidence>
<dbReference type="PANTHER" id="PTHR43353:SF3">
    <property type="entry name" value="ALDEHYDE DEHYDROGENASE-RELATED"/>
    <property type="match status" value="1"/>
</dbReference>
<dbReference type="InterPro" id="IPR016163">
    <property type="entry name" value="Ald_DH_C"/>
</dbReference>
<gene>
    <name evidence="4" type="ORF">GCM10011588_26640</name>
</gene>
<reference evidence="4" key="1">
    <citation type="journal article" date="2014" name="Int. J. Syst. Evol. Microbiol.">
        <title>Complete genome sequence of Corynebacterium casei LMG S-19264T (=DSM 44701T), isolated from a smear-ripened cheese.</title>
        <authorList>
            <consortium name="US DOE Joint Genome Institute (JGI-PGF)"/>
            <person name="Walter F."/>
            <person name="Albersmeier A."/>
            <person name="Kalinowski J."/>
            <person name="Ruckert C."/>
        </authorList>
    </citation>
    <scope>NUCLEOTIDE SEQUENCE</scope>
    <source>
        <strain evidence="4">CGMCC 4.3508</strain>
    </source>
</reference>
<dbReference type="Proteomes" id="UP000638263">
    <property type="component" value="Unassembled WGS sequence"/>
</dbReference>
<dbReference type="AlphaFoldDB" id="A0A917RKL5"/>
<dbReference type="InterPro" id="IPR044151">
    <property type="entry name" value="ALDH_KGSADH"/>
</dbReference>
<sequence length="510" mass="52970">MSTDTAEGTVFSVDPRTGAETPTTASTTSYDEVDRLGALAATAAPEYEVLGRARRAEFLRAIADKLDAARALIVETATAETGLPEARLNGELTRTSYQMRLFADVLDDGAYLEATIDLPGDTPMGPGPDLRRLLVPIGPVAVFGASNFPLAFSVPGGDTASALAAGSPVIVKAHGSHPATSIVCFEAMAEAARDTNMPHGVLGIVFGQSAGGHLVANPNIKAVGFTGSLGGGKALMDIISKRDEPIPFYGELASLNPLVVTAGAGAARAGEIASGLATSITASAGQLCTKPGLVFVPASPVGDALVEALVDAIETAAPAVVLNERIFDSYNTIAARLAENPAVTTHSAARPGNEPGFRVAPTVITVDAKDLSHTTTQECFGPLTVVARYSDDAELRTALNALPGSLTATIHSEPDEVATTLALTTMLRDKAGRLTYNSYPTGVLVSWAQNHSGPWPATNTLHTSVGTTAIRRFLRPLTWQNAPESVLPPELWDVSPTPIPRRVDGVLQAV</sequence>
<keyword evidence="5" id="KW-1185">Reference proteome</keyword>
<dbReference type="CDD" id="cd07129">
    <property type="entry name" value="ALDH_KGSADH"/>
    <property type="match status" value="1"/>
</dbReference>
<proteinExistence type="predicted"/>
<keyword evidence="1" id="KW-0560">Oxidoreductase</keyword>
<dbReference type="GO" id="GO:0016620">
    <property type="term" value="F:oxidoreductase activity, acting on the aldehyde or oxo group of donors, NAD or NADP as acceptor"/>
    <property type="evidence" value="ECO:0007669"/>
    <property type="project" value="InterPro"/>
</dbReference>
<protein>
    <submittedName>
        <fullName evidence="4">Aldehyde dehydrogenase</fullName>
    </submittedName>
</protein>
<dbReference type="InterPro" id="IPR050740">
    <property type="entry name" value="Aldehyde_DH_Superfamily"/>
</dbReference>
<accession>A0A917RKL5</accession>
<organism evidence="4 5">
    <name type="scientific">Nocardia jinanensis</name>
    <dbReference type="NCBI Taxonomy" id="382504"/>
    <lineage>
        <taxon>Bacteria</taxon>
        <taxon>Bacillati</taxon>
        <taxon>Actinomycetota</taxon>
        <taxon>Actinomycetes</taxon>
        <taxon>Mycobacteriales</taxon>
        <taxon>Nocardiaceae</taxon>
        <taxon>Nocardia</taxon>
    </lineage>
</organism>
<evidence type="ECO:0000256" key="2">
    <source>
        <dbReference type="SAM" id="MobiDB-lite"/>
    </source>
</evidence>
<dbReference type="Gene3D" id="3.40.309.10">
    <property type="entry name" value="Aldehyde Dehydrogenase, Chain A, domain 2"/>
    <property type="match status" value="1"/>
</dbReference>
<dbReference type="PANTHER" id="PTHR43353">
    <property type="entry name" value="SUCCINATE-SEMIALDEHYDE DEHYDROGENASE, MITOCHONDRIAL"/>
    <property type="match status" value="1"/>
</dbReference>
<evidence type="ECO:0000313" key="5">
    <source>
        <dbReference type="Proteomes" id="UP000638263"/>
    </source>
</evidence>
<dbReference type="InterPro" id="IPR016162">
    <property type="entry name" value="Ald_DH_N"/>
</dbReference>
<feature type="region of interest" description="Disordered" evidence="2">
    <location>
        <begin position="1"/>
        <end position="26"/>
    </location>
</feature>
<dbReference type="InterPro" id="IPR016161">
    <property type="entry name" value="Ald_DH/histidinol_DH"/>
</dbReference>
<dbReference type="SUPFAM" id="SSF53720">
    <property type="entry name" value="ALDH-like"/>
    <property type="match status" value="1"/>
</dbReference>
<dbReference type="Gene3D" id="3.40.605.10">
    <property type="entry name" value="Aldehyde Dehydrogenase, Chain A, domain 1"/>
    <property type="match status" value="1"/>
</dbReference>
<reference evidence="4" key="2">
    <citation type="submission" date="2020-09" db="EMBL/GenBank/DDBJ databases">
        <authorList>
            <person name="Sun Q."/>
            <person name="Zhou Y."/>
        </authorList>
    </citation>
    <scope>NUCLEOTIDE SEQUENCE</scope>
    <source>
        <strain evidence="4">CGMCC 4.3508</strain>
    </source>
</reference>
<dbReference type="InterPro" id="IPR015590">
    <property type="entry name" value="Aldehyde_DH_dom"/>
</dbReference>
<feature type="domain" description="Aldehyde dehydrogenase" evidence="3">
    <location>
        <begin position="8"/>
        <end position="443"/>
    </location>
</feature>
<name>A0A917RKL5_9NOCA</name>
<evidence type="ECO:0000313" key="4">
    <source>
        <dbReference type="EMBL" id="GGL10777.1"/>
    </source>
</evidence>